<feature type="coiled-coil region" evidence="1">
    <location>
        <begin position="217"/>
        <end position="251"/>
    </location>
</feature>
<keyword evidence="1" id="KW-0175">Coiled coil</keyword>
<comment type="caution">
    <text evidence="3">The sequence shown here is derived from an EMBL/GenBank/DDBJ whole genome shotgun (WGS) entry which is preliminary data.</text>
</comment>
<feature type="domain" description="Peptidase S74" evidence="2">
    <location>
        <begin position="114"/>
        <end position="231"/>
    </location>
</feature>
<dbReference type="RefSeq" id="WP_053462914.1">
    <property type="nucleotide sequence ID" value="NZ_JZIW01000009.1"/>
</dbReference>
<evidence type="ECO:0000313" key="3">
    <source>
        <dbReference type="EMBL" id="KOO75372.1"/>
    </source>
</evidence>
<dbReference type="PROSITE" id="PS51688">
    <property type="entry name" value="ICA"/>
    <property type="match status" value="1"/>
</dbReference>
<accession>A0AB34TD63</accession>
<evidence type="ECO:0000259" key="2">
    <source>
        <dbReference type="PROSITE" id="PS51688"/>
    </source>
</evidence>
<organism evidence="3 4">
    <name type="scientific">Stenotrophomonas maltophilia</name>
    <name type="common">Pseudomonas maltophilia</name>
    <name type="synonym">Xanthomonas maltophilia</name>
    <dbReference type="NCBI Taxonomy" id="40324"/>
    <lineage>
        <taxon>Bacteria</taxon>
        <taxon>Pseudomonadati</taxon>
        <taxon>Pseudomonadota</taxon>
        <taxon>Gammaproteobacteria</taxon>
        <taxon>Lysobacterales</taxon>
        <taxon>Lysobacteraceae</taxon>
        <taxon>Stenotrophomonas</taxon>
        <taxon>Stenotrophomonas maltophilia group</taxon>
    </lineage>
</organism>
<proteinExistence type="predicted"/>
<dbReference type="EMBL" id="JZIW01000009">
    <property type="protein sequence ID" value="KOO75372.1"/>
    <property type="molecule type" value="Genomic_DNA"/>
</dbReference>
<gene>
    <name evidence="3" type="ORF">VL23_17690</name>
</gene>
<dbReference type="Proteomes" id="UP000037632">
    <property type="component" value="Unassembled WGS sequence"/>
</dbReference>
<protein>
    <recommendedName>
        <fullName evidence="2">Peptidase S74 domain-containing protein</fullName>
    </recommendedName>
</protein>
<name>A0AB34TD63_STEMA</name>
<dbReference type="CDD" id="cd14686">
    <property type="entry name" value="bZIP"/>
    <property type="match status" value="1"/>
</dbReference>
<evidence type="ECO:0000313" key="4">
    <source>
        <dbReference type="Proteomes" id="UP000037632"/>
    </source>
</evidence>
<dbReference type="InterPro" id="IPR030392">
    <property type="entry name" value="S74_ICA"/>
</dbReference>
<dbReference type="AlphaFoldDB" id="A0AB34TD63"/>
<evidence type="ECO:0000256" key="1">
    <source>
        <dbReference type="SAM" id="Coils"/>
    </source>
</evidence>
<reference evidence="3 4" key="1">
    <citation type="journal article" date="2015" name="Antimicrob. Agents Chemother.">
        <title>Whole-Genome Sequencing Identifies Emergence of a Quinolone Resistance Mutation in a Case of Stenotrophomonas maltophilia Bacteremia.</title>
        <authorList>
            <person name="Pak T.R."/>
            <person name="Altman D.R."/>
            <person name="Attie O."/>
            <person name="Sebra R."/>
            <person name="Hamula C.L."/>
            <person name="Lewis M."/>
            <person name="Deikus G."/>
            <person name="Newman L.C."/>
            <person name="Fang G."/>
            <person name="Hand J."/>
            <person name="Papel G."/>
            <person name="Wallach F."/>
            <person name="Schadt E.E."/>
            <person name="Huprikar S."/>
            <person name="van Bakel H."/>
            <person name="Kasarskis A."/>
            <person name="Bashir A."/>
        </authorList>
    </citation>
    <scope>NUCLEOTIDE SEQUENCE [LARGE SCALE GENOMIC DNA]</scope>
    <source>
        <strain evidence="3 4">ISMMS6</strain>
    </source>
</reference>
<sequence>MARQIIDTSPPMGTPAPTAFNMVNAMTAELYPLATGALQKTGGVLSGDLITQKNVIFNSFLSPNGQVGYRMLVNISDTVDGGYTIQRISGGNWSDKLKINYDGTVVALSFNPTSSVDVKDFIEGYAGDADAELDRLAVVTYRLRPEYSDSNRVYVGLLAENLKHVRPDAAGEETHYETVEVVVGEDSEGNDLVETQQRLVPMSYDLAQVVALNTRAHQQKSRRIRVLEQDAAELRAAVAELRAALAELRGSEP</sequence>